<organism evidence="1 2">
    <name type="scientific">Forsythia ovata</name>
    <dbReference type="NCBI Taxonomy" id="205694"/>
    <lineage>
        <taxon>Eukaryota</taxon>
        <taxon>Viridiplantae</taxon>
        <taxon>Streptophyta</taxon>
        <taxon>Embryophyta</taxon>
        <taxon>Tracheophyta</taxon>
        <taxon>Spermatophyta</taxon>
        <taxon>Magnoliopsida</taxon>
        <taxon>eudicotyledons</taxon>
        <taxon>Gunneridae</taxon>
        <taxon>Pentapetalae</taxon>
        <taxon>asterids</taxon>
        <taxon>lamiids</taxon>
        <taxon>Lamiales</taxon>
        <taxon>Oleaceae</taxon>
        <taxon>Forsythieae</taxon>
        <taxon>Forsythia</taxon>
    </lineage>
</organism>
<keyword evidence="2" id="KW-1185">Reference proteome</keyword>
<comment type="caution">
    <text evidence="1">The sequence shown here is derived from an EMBL/GenBank/DDBJ whole genome shotgun (WGS) entry which is preliminary data.</text>
</comment>
<dbReference type="EMBL" id="JBFOLJ010000010">
    <property type="protein sequence ID" value="KAL2502470.1"/>
    <property type="molecule type" value="Genomic_DNA"/>
</dbReference>
<dbReference type="Proteomes" id="UP001604277">
    <property type="component" value="Unassembled WGS sequence"/>
</dbReference>
<evidence type="ECO:0000313" key="2">
    <source>
        <dbReference type="Proteomes" id="UP001604277"/>
    </source>
</evidence>
<protein>
    <submittedName>
        <fullName evidence="1">PRONE domain containing protein</fullName>
    </submittedName>
</protein>
<proteinExistence type="predicted"/>
<gene>
    <name evidence="1" type="ORF">Fot_36318</name>
</gene>
<name>A0ABD1SPB5_9LAMI</name>
<reference evidence="2" key="1">
    <citation type="submission" date="2024-07" db="EMBL/GenBank/DDBJ databases">
        <title>Two chromosome-level genome assemblies of Korean endemic species Abeliophyllum distichum and Forsythia ovata (Oleaceae).</title>
        <authorList>
            <person name="Jang H."/>
        </authorList>
    </citation>
    <scope>NUCLEOTIDE SEQUENCE [LARGE SCALE GENOMIC DNA]</scope>
</reference>
<sequence length="165" mass="18776">MDNISNSDENYEMGYHHSPYSLDQTYRSPAETPSYSILSRDSFAYCRTNSETRAELYPLPTRLSHVRQSSARVLKTLSLRRCRLGVRDRSQAWRSVVATITNGCLSVLPACWGSAVAPCLCLLKSKPLLFLTAKRIGTQIQLRLWSLTQPDQATQSLYRCSRIRE</sequence>
<evidence type="ECO:0000313" key="1">
    <source>
        <dbReference type="EMBL" id="KAL2502470.1"/>
    </source>
</evidence>
<accession>A0ABD1SPB5</accession>
<dbReference type="AlphaFoldDB" id="A0ABD1SPB5"/>